<organism evidence="1 2">
    <name type="scientific">Candidatus Uhrbacteria bacterium RIFOXYB2_FULL_57_15</name>
    <dbReference type="NCBI Taxonomy" id="1802422"/>
    <lineage>
        <taxon>Bacteria</taxon>
        <taxon>Candidatus Uhriibacteriota</taxon>
    </lineage>
</organism>
<dbReference type="Proteomes" id="UP000176501">
    <property type="component" value="Unassembled WGS sequence"/>
</dbReference>
<evidence type="ECO:0000313" key="1">
    <source>
        <dbReference type="EMBL" id="OGL98433.1"/>
    </source>
</evidence>
<dbReference type="EMBL" id="MGFE01000020">
    <property type="protein sequence ID" value="OGL98433.1"/>
    <property type="molecule type" value="Genomic_DNA"/>
</dbReference>
<protein>
    <submittedName>
        <fullName evidence="1">Uncharacterized protein</fullName>
    </submittedName>
</protein>
<dbReference type="AlphaFoldDB" id="A0A1F7W6I4"/>
<name>A0A1F7W6I4_9BACT</name>
<reference evidence="1 2" key="1">
    <citation type="journal article" date="2016" name="Nat. Commun.">
        <title>Thousands of microbial genomes shed light on interconnected biogeochemical processes in an aquifer system.</title>
        <authorList>
            <person name="Anantharaman K."/>
            <person name="Brown C.T."/>
            <person name="Hug L.A."/>
            <person name="Sharon I."/>
            <person name="Castelle C.J."/>
            <person name="Probst A.J."/>
            <person name="Thomas B.C."/>
            <person name="Singh A."/>
            <person name="Wilkins M.J."/>
            <person name="Karaoz U."/>
            <person name="Brodie E.L."/>
            <person name="Williams K.H."/>
            <person name="Hubbard S.S."/>
            <person name="Banfield J.F."/>
        </authorList>
    </citation>
    <scope>NUCLEOTIDE SEQUENCE [LARGE SCALE GENOMIC DNA]</scope>
</reference>
<proteinExistence type="predicted"/>
<accession>A0A1F7W6I4</accession>
<sequence length="119" mass="12804">MIMGNRGEGDREAIADSMEAIGKIERKATFSSRYVYKSEGVPNDPDVIAAIDAWADVWGNEVTSLVNNEGILNMEDPAQKAASEHLADKADAVAKLLPNAQFMTGMVKFDGGRVELSSS</sequence>
<comment type="caution">
    <text evidence="1">The sequence shown here is derived from an EMBL/GenBank/DDBJ whole genome shotgun (WGS) entry which is preliminary data.</text>
</comment>
<gene>
    <name evidence="1" type="ORF">A2304_01940</name>
</gene>
<evidence type="ECO:0000313" key="2">
    <source>
        <dbReference type="Proteomes" id="UP000176501"/>
    </source>
</evidence>